<keyword evidence="2" id="KW-1185">Reference proteome</keyword>
<evidence type="ECO:0000313" key="1">
    <source>
        <dbReference type="EMBL" id="KFF29528.1"/>
    </source>
</evidence>
<proteinExistence type="predicted"/>
<dbReference type="KEGG" id="cpip:CJF12_08735"/>
<dbReference type="STRING" id="558152.IQ37_04670"/>
<gene>
    <name evidence="1" type="ORF">IQ37_04670</name>
</gene>
<dbReference type="AlphaFoldDB" id="A0A086BKR4"/>
<protein>
    <submittedName>
        <fullName evidence="1">Uncharacterized protein</fullName>
    </submittedName>
</protein>
<name>A0A086BKR4_9FLAO</name>
<dbReference type="Proteomes" id="UP000028709">
    <property type="component" value="Unassembled WGS sequence"/>
</dbReference>
<sequence length="199" mass="22766">MSKVLFVITFVVIGLIILAAVLLTNDHIVNKNTFHLNNKGCFLQGNASVLFFNSDDNTVKYEIDEKTKGNFKIEEENGNILLYQNIRANIYVKLFDRNKDYPVIKVFLPKDMNQFDFKLSGNGDFIFKNPFTINHSVFKLDGNGDISSREKLTIQHCVIEIQKNGDVKFNKITGDTLQYKITDNGDMKISGEFLIQEKL</sequence>
<organism evidence="1 2">
    <name type="scientific">Chryseobacterium piperi</name>
    <dbReference type="NCBI Taxonomy" id="558152"/>
    <lineage>
        <taxon>Bacteria</taxon>
        <taxon>Pseudomonadati</taxon>
        <taxon>Bacteroidota</taxon>
        <taxon>Flavobacteriia</taxon>
        <taxon>Flavobacteriales</taxon>
        <taxon>Weeksellaceae</taxon>
        <taxon>Chryseobacterium group</taxon>
        <taxon>Chryseobacterium</taxon>
    </lineage>
</organism>
<dbReference type="EMBL" id="JPRJ01000005">
    <property type="protein sequence ID" value="KFF29528.1"/>
    <property type="molecule type" value="Genomic_DNA"/>
</dbReference>
<evidence type="ECO:0000313" key="2">
    <source>
        <dbReference type="Proteomes" id="UP000028709"/>
    </source>
</evidence>
<dbReference type="RefSeq" id="WP_034682241.1">
    <property type="nucleotide sequence ID" value="NZ_CP023049.2"/>
</dbReference>
<dbReference type="Gene3D" id="2.160.20.120">
    <property type="match status" value="1"/>
</dbReference>
<reference evidence="1 2" key="1">
    <citation type="submission" date="2014-07" db="EMBL/GenBank/DDBJ databases">
        <title>Genome of Chryseobacterium piperi CTM.</title>
        <authorList>
            <person name="Pipes S.E."/>
            <person name="Stropko S.J."/>
            <person name="Newman J.D."/>
        </authorList>
    </citation>
    <scope>NUCLEOTIDE SEQUENCE [LARGE SCALE GENOMIC DNA]</scope>
    <source>
        <strain evidence="1 2">CTM</strain>
    </source>
</reference>
<dbReference type="OrthoDB" id="794214at2"/>
<comment type="caution">
    <text evidence="1">The sequence shown here is derived from an EMBL/GenBank/DDBJ whole genome shotgun (WGS) entry which is preliminary data.</text>
</comment>
<accession>A0A086BKR4</accession>